<comment type="pathway">
    <text evidence="1">Mycotoxin biosynthesis.</text>
</comment>
<proteinExistence type="inferred from homology"/>
<name>A0A9W8NI52_9PEZI</name>
<evidence type="ECO:0000256" key="5">
    <source>
        <dbReference type="SAM" id="Phobius"/>
    </source>
</evidence>
<keyword evidence="7" id="KW-1185">Reference proteome</keyword>
<keyword evidence="5" id="KW-1133">Transmembrane helix</keyword>
<evidence type="ECO:0008006" key="8">
    <source>
        <dbReference type="Google" id="ProtNLM"/>
    </source>
</evidence>
<feature type="transmembrane region" description="Helical" evidence="5">
    <location>
        <begin position="42"/>
        <end position="62"/>
    </location>
</feature>
<dbReference type="EMBL" id="JANPWZ010000388">
    <property type="protein sequence ID" value="KAJ3577335.1"/>
    <property type="molecule type" value="Genomic_DNA"/>
</dbReference>
<dbReference type="VEuPathDB" id="FungiDB:F4678DRAFT_443007"/>
<dbReference type="GO" id="GO:0043386">
    <property type="term" value="P:mycotoxin biosynthetic process"/>
    <property type="evidence" value="ECO:0007669"/>
    <property type="project" value="InterPro"/>
</dbReference>
<comment type="caution">
    <text evidence="6">The sequence shown here is derived from an EMBL/GenBank/DDBJ whole genome shotgun (WGS) entry which is preliminary data.</text>
</comment>
<reference evidence="6" key="1">
    <citation type="submission" date="2022-07" db="EMBL/GenBank/DDBJ databases">
        <title>Genome Sequence of Xylaria arbuscula.</title>
        <authorList>
            <person name="Buettner E."/>
        </authorList>
    </citation>
    <scope>NUCLEOTIDE SEQUENCE</scope>
    <source>
        <strain evidence="6">VT107</strain>
    </source>
</reference>
<sequence>MSPFTLQQENEEQVGLMGDGSTPSFRSAQTSYYKKRYHRLRVVVVLLALAVAGLGSAFAVFASRKQNAKEHDPQPMWMPPGNRVNKIFWPKDQFAIDPDDESEKAWDSLFPVGGGFVDLTNDASILSDVAGSERRAVVSVFHQLHCLRMIRTGYFVAAAGNPDDVEQGPGHLGHCWDYLQQAITCSGDRTLEFVHEGDPGSSGWGYEHQCNDFSAIFSWVEDRKTVNHTGIITSSSHDKGHGQGHKG</sequence>
<evidence type="ECO:0000313" key="7">
    <source>
        <dbReference type="Proteomes" id="UP001148614"/>
    </source>
</evidence>
<evidence type="ECO:0000313" key="6">
    <source>
        <dbReference type="EMBL" id="KAJ3577335.1"/>
    </source>
</evidence>
<keyword evidence="5" id="KW-0472">Membrane</keyword>
<dbReference type="InterPro" id="IPR021765">
    <property type="entry name" value="UstYa-like"/>
</dbReference>
<accession>A0A9W8NI52</accession>
<dbReference type="Proteomes" id="UP001148614">
    <property type="component" value="Unassembled WGS sequence"/>
</dbReference>
<dbReference type="AlphaFoldDB" id="A0A9W8NI52"/>
<comment type="similarity">
    <text evidence="3">Belongs to the ustYa family.</text>
</comment>
<evidence type="ECO:0000256" key="1">
    <source>
        <dbReference type="ARBA" id="ARBA00004685"/>
    </source>
</evidence>
<dbReference type="Pfam" id="PF11807">
    <property type="entry name" value="UstYa"/>
    <property type="match status" value="1"/>
</dbReference>
<protein>
    <recommendedName>
        <fullName evidence="8">Oxidase ustYa</fullName>
    </recommendedName>
</protein>
<dbReference type="PANTHER" id="PTHR33365">
    <property type="entry name" value="YALI0B05434P"/>
    <property type="match status" value="1"/>
</dbReference>
<evidence type="ECO:0000256" key="3">
    <source>
        <dbReference type="ARBA" id="ARBA00035112"/>
    </source>
</evidence>
<evidence type="ECO:0000256" key="2">
    <source>
        <dbReference type="ARBA" id="ARBA00023002"/>
    </source>
</evidence>
<keyword evidence="5" id="KW-0812">Transmembrane</keyword>
<dbReference type="PANTHER" id="PTHR33365:SF11">
    <property type="entry name" value="TAT PATHWAY SIGNAL SEQUENCE"/>
    <property type="match status" value="1"/>
</dbReference>
<feature type="region of interest" description="Disordered" evidence="4">
    <location>
        <begin position="1"/>
        <end position="21"/>
    </location>
</feature>
<keyword evidence="2" id="KW-0560">Oxidoreductase</keyword>
<dbReference type="GO" id="GO:0016491">
    <property type="term" value="F:oxidoreductase activity"/>
    <property type="evidence" value="ECO:0007669"/>
    <property type="project" value="UniProtKB-KW"/>
</dbReference>
<evidence type="ECO:0000256" key="4">
    <source>
        <dbReference type="SAM" id="MobiDB-lite"/>
    </source>
</evidence>
<organism evidence="6 7">
    <name type="scientific">Xylaria arbuscula</name>
    <dbReference type="NCBI Taxonomy" id="114810"/>
    <lineage>
        <taxon>Eukaryota</taxon>
        <taxon>Fungi</taxon>
        <taxon>Dikarya</taxon>
        <taxon>Ascomycota</taxon>
        <taxon>Pezizomycotina</taxon>
        <taxon>Sordariomycetes</taxon>
        <taxon>Xylariomycetidae</taxon>
        <taxon>Xylariales</taxon>
        <taxon>Xylariaceae</taxon>
        <taxon>Xylaria</taxon>
    </lineage>
</organism>
<gene>
    <name evidence="6" type="ORF">NPX13_g3230</name>
</gene>